<feature type="chain" id="PRO_5045418801" evidence="2">
    <location>
        <begin position="23"/>
        <end position="535"/>
    </location>
</feature>
<dbReference type="Proteomes" id="UP001597181">
    <property type="component" value="Unassembled WGS sequence"/>
</dbReference>
<evidence type="ECO:0000259" key="3">
    <source>
        <dbReference type="Pfam" id="PF00135"/>
    </source>
</evidence>
<feature type="domain" description="Carboxylesterase type B" evidence="3">
    <location>
        <begin position="44"/>
        <end position="510"/>
    </location>
</feature>
<evidence type="ECO:0000313" key="4">
    <source>
        <dbReference type="EMBL" id="MFD1202013.1"/>
    </source>
</evidence>
<evidence type="ECO:0000313" key="5">
    <source>
        <dbReference type="Proteomes" id="UP001597181"/>
    </source>
</evidence>
<reference evidence="5" key="1">
    <citation type="journal article" date="2019" name="Int. J. Syst. Evol. Microbiol.">
        <title>The Global Catalogue of Microorganisms (GCM) 10K type strain sequencing project: providing services to taxonomists for standard genome sequencing and annotation.</title>
        <authorList>
            <consortium name="The Broad Institute Genomics Platform"/>
            <consortium name="The Broad Institute Genome Sequencing Center for Infectious Disease"/>
            <person name="Wu L."/>
            <person name="Ma J."/>
        </authorList>
    </citation>
    <scope>NUCLEOTIDE SEQUENCE [LARGE SCALE GENOMIC DNA]</scope>
    <source>
        <strain evidence="5">CCUG 50213</strain>
    </source>
</reference>
<dbReference type="PANTHER" id="PTHR11559">
    <property type="entry name" value="CARBOXYLESTERASE"/>
    <property type="match status" value="1"/>
</dbReference>
<evidence type="ECO:0000256" key="2">
    <source>
        <dbReference type="SAM" id="SignalP"/>
    </source>
</evidence>
<dbReference type="Pfam" id="PF00135">
    <property type="entry name" value="COesterase"/>
    <property type="match status" value="1"/>
</dbReference>
<keyword evidence="2" id="KW-0732">Signal</keyword>
<feature type="signal peptide" evidence="2">
    <location>
        <begin position="1"/>
        <end position="22"/>
    </location>
</feature>
<dbReference type="InterPro" id="IPR002018">
    <property type="entry name" value="CarbesteraseB"/>
</dbReference>
<accession>A0ABW3TPP5</accession>
<sequence length="535" mass="56152">MKQRTHSVAALLVAGASVLALAACTGPTPTAPPTVTSAISAGDTVSLDAGKIRGSVDDGYRYFQGVPYAAPPTGEQRWSTPEPPEKWAGTKDGTAVASRCIQAPMTLPGLDSGAPESEDCLTLNVSTPLDAHASSDYGVLFWIPGGGYLVGSGDSYGGKTLATEGNLVVVTINYRLGPLGWSSDPHLDADGDGANAGNYGLQDQLAALAWVKENISEFGGNPEKITVAGESMGSQSVCNVLAAPEAAGQFQSAIVLSGPCISYGATTAATSSAFSESVGCTTTGADEKACMDALPAEDLREGLSGPDLTVEPAPMTADKLVDAIHDIPVLIGFNTDEGRYFANLHAEELGDEQAYRDSVAQGVTSGGFTGDVQELLDLYPSSNYGGDILLAYAAMQTDQQFVCNTNYASSQFSVNNPVYQYEFSDEHAPVPTGMAEAVPSKASHTLELQYLFDMEGYEPMSASQQELSEFMVDAWSQFVNTGNPNTPQSDGWQTFAESDGGRLRLSPEGREMVTDDPVAERPGCVYWSAQNVVSN</sequence>
<name>A0ABW3TPP5_9MICO</name>
<dbReference type="InterPro" id="IPR050309">
    <property type="entry name" value="Type-B_Carboxylest/Lipase"/>
</dbReference>
<gene>
    <name evidence="4" type="ORF">ACFQ3U_08920</name>
</gene>
<dbReference type="SUPFAM" id="SSF53474">
    <property type="entry name" value="alpha/beta-Hydrolases"/>
    <property type="match status" value="1"/>
</dbReference>
<dbReference type="InterPro" id="IPR029058">
    <property type="entry name" value="AB_hydrolase_fold"/>
</dbReference>
<protein>
    <submittedName>
        <fullName evidence="4">Carboxylesterase/lipase family protein</fullName>
    </submittedName>
</protein>
<keyword evidence="5" id="KW-1185">Reference proteome</keyword>
<feature type="region of interest" description="Disordered" evidence="1">
    <location>
        <begin position="71"/>
        <end position="90"/>
    </location>
</feature>
<proteinExistence type="predicted"/>
<dbReference type="EMBL" id="JBHTLY010000003">
    <property type="protein sequence ID" value="MFD1202013.1"/>
    <property type="molecule type" value="Genomic_DNA"/>
</dbReference>
<evidence type="ECO:0000256" key="1">
    <source>
        <dbReference type="SAM" id="MobiDB-lite"/>
    </source>
</evidence>
<dbReference type="Gene3D" id="3.40.50.1820">
    <property type="entry name" value="alpha/beta hydrolase"/>
    <property type="match status" value="1"/>
</dbReference>
<organism evidence="4 5">
    <name type="scientific">Leucobacter albus</name>
    <dbReference type="NCBI Taxonomy" id="272210"/>
    <lineage>
        <taxon>Bacteria</taxon>
        <taxon>Bacillati</taxon>
        <taxon>Actinomycetota</taxon>
        <taxon>Actinomycetes</taxon>
        <taxon>Micrococcales</taxon>
        <taxon>Microbacteriaceae</taxon>
        <taxon>Leucobacter</taxon>
    </lineage>
</organism>
<comment type="caution">
    <text evidence="4">The sequence shown here is derived from an EMBL/GenBank/DDBJ whole genome shotgun (WGS) entry which is preliminary data.</text>
</comment>
<dbReference type="PROSITE" id="PS51257">
    <property type="entry name" value="PROKAR_LIPOPROTEIN"/>
    <property type="match status" value="1"/>
</dbReference>
<dbReference type="RefSeq" id="WP_343961797.1">
    <property type="nucleotide sequence ID" value="NZ_BAAAKZ010000013.1"/>
</dbReference>